<evidence type="ECO:0000313" key="1">
    <source>
        <dbReference type="EMBL" id="DAF95601.1"/>
    </source>
</evidence>
<name>A0A8S5UM66_9CAUD</name>
<protein>
    <submittedName>
        <fullName evidence="1">Uncharacterized protein</fullName>
    </submittedName>
</protein>
<proteinExistence type="predicted"/>
<sequence length="115" mass="13697">MKTISYYISLFIRWLLFQNATFENVVKDLDEKNFYISGNFNHARDLVHKDQTYKICGLNHFKPSFLSIKDLNTNSIGIDSEYIPLIYRVIIFIKAKKLYTELFFDKVEKDLTNKE</sequence>
<accession>A0A8S5UM66</accession>
<dbReference type="EMBL" id="BK016109">
    <property type="protein sequence ID" value="DAF95601.1"/>
    <property type="molecule type" value="Genomic_DNA"/>
</dbReference>
<organism evidence="1">
    <name type="scientific">Myoviridae sp. ctCo31</name>
    <dbReference type="NCBI Taxonomy" id="2825053"/>
    <lineage>
        <taxon>Viruses</taxon>
        <taxon>Duplodnaviria</taxon>
        <taxon>Heunggongvirae</taxon>
        <taxon>Uroviricota</taxon>
        <taxon>Caudoviricetes</taxon>
    </lineage>
</organism>
<reference evidence="1" key="1">
    <citation type="journal article" date="2021" name="Proc. Natl. Acad. Sci. U.S.A.">
        <title>A Catalog of Tens of Thousands of Viruses from Human Metagenomes Reveals Hidden Associations with Chronic Diseases.</title>
        <authorList>
            <person name="Tisza M.J."/>
            <person name="Buck C.B."/>
        </authorList>
    </citation>
    <scope>NUCLEOTIDE SEQUENCE</scope>
    <source>
        <strain evidence="1">CtCo31</strain>
    </source>
</reference>